<dbReference type="GO" id="GO:0046872">
    <property type="term" value="F:metal ion binding"/>
    <property type="evidence" value="ECO:0007669"/>
    <property type="project" value="UniProtKB-KW"/>
</dbReference>
<keyword evidence="9" id="KW-0963">Cytoplasm</keyword>
<dbReference type="GO" id="GO:0004674">
    <property type="term" value="F:protein serine/threonine kinase activity"/>
    <property type="evidence" value="ECO:0007669"/>
    <property type="project" value="UniProtKB-KW"/>
</dbReference>
<evidence type="ECO:0000256" key="13">
    <source>
        <dbReference type="ARBA" id="ARBA00022679"/>
    </source>
</evidence>
<evidence type="ECO:0000256" key="19">
    <source>
        <dbReference type="ARBA" id="ARBA00022829"/>
    </source>
</evidence>
<dbReference type="GO" id="GO:0000922">
    <property type="term" value="C:spindle pole"/>
    <property type="evidence" value="ECO:0007669"/>
    <property type="project" value="UniProtKB-SubCell"/>
</dbReference>
<evidence type="ECO:0000256" key="22">
    <source>
        <dbReference type="ARBA" id="ARBA00022842"/>
    </source>
</evidence>
<evidence type="ECO:0000256" key="26">
    <source>
        <dbReference type="ARBA" id="ARBA00023254"/>
    </source>
</evidence>
<dbReference type="GO" id="GO:0000776">
    <property type="term" value="C:kinetochore"/>
    <property type="evidence" value="ECO:0007669"/>
    <property type="project" value="UniProtKB-KW"/>
</dbReference>
<dbReference type="FunFam" id="1.10.510.10:FF:000356">
    <property type="entry name" value="Serine/threonine-protein kinase Nek2"/>
    <property type="match status" value="1"/>
</dbReference>
<evidence type="ECO:0000256" key="12">
    <source>
        <dbReference type="ARBA" id="ARBA00022618"/>
    </source>
</evidence>
<dbReference type="GO" id="GO:0051301">
    <property type="term" value="P:cell division"/>
    <property type="evidence" value="ECO:0007669"/>
    <property type="project" value="UniProtKB-KW"/>
</dbReference>
<evidence type="ECO:0000256" key="17">
    <source>
        <dbReference type="ARBA" id="ARBA00022776"/>
    </source>
</evidence>
<evidence type="ECO:0000256" key="6">
    <source>
        <dbReference type="ARBA" id="ARBA00010886"/>
    </source>
</evidence>
<dbReference type="STRING" id="33528.ENSGAFP00000000321"/>
<sequence>MPSRVEDYEVLYTIGSGSYGRCQKIRRNSDGKILVWKELDYGTMAESEKQMLVSEVNLLRELKHPNIVRYYDRIIDRTNTTLYIVMEYCEGGDLASLISRCIKERSFLWRCLLCFSSFIHLQSYICKVCLHSRRYLEEQFILRVMAQLTLALKECHSRSDGRATVLHRDLKPANIFLDIKQNVKLGDFGLARILNHDTSFAKTFVGTPYYMSPEQINRMSYNEKSDIWSLGCLLYELCALSPPFTAYNQKELAEKIREGKFRRIPFRYSEELNTLLSRMLNLKDYLRPSVESILQSSLLSDSVAEEQKKVQTRVHRKSAGSDCALQKPTEAIAVSVAELKLREQALRDREQALKDREERLEKREQELCIRERLSTEKLARAESLLKNYSRLQQKDQTLAYGKDLDPEDLSPGKKKVHFAGESKENQQPGGPYQDLMLRRLQTANLRAQKLSEVEKICQFKSRQILGIRALIGGSSRCHGSCEKFTGSGAKFQPSAKQSSSAEESGICW</sequence>
<keyword evidence="13" id="KW-0808">Transferase</keyword>
<evidence type="ECO:0000256" key="30">
    <source>
        <dbReference type="ARBA" id="ARBA00048679"/>
    </source>
</evidence>
<protein>
    <recommendedName>
        <fullName evidence="31">Serine/threonine-protein kinase Nek2</fullName>
        <ecNumber evidence="7">2.7.11.1</ecNumber>
    </recommendedName>
    <alternativeName>
        <fullName evidence="32">Never in mitosis A-related kinase 2</fullName>
    </alternativeName>
</protein>
<keyword evidence="23 33" id="KW-0175">Coiled coil</keyword>
<keyword evidence="28" id="KW-0137">Centromere</keyword>
<dbReference type="GO" id="GO:0000278">
    <property type="term" value="P:mitotic cell cycle"/>
    <property type="evidence" value="ECO:0007669"/>
    <property type="project" value="UniProtKB-ARBA"/>
</dbReference>
<keyword evidence="8" id="KW-0158">Chromosome</keyword>
<evidence type="ECO:0000256" key="15">
    <source>
        <dbReference type="ARBA" id="ARBA00022723"/>
    </source>
</evidence>
<evidence type="ECO:0000256" key="4">
    <source>
        <dbReference type="ARBA" id="ARBA00004629"/>
    </source>
</evidence>
<dbReference type="EMBL" id="NHOQ01001000">
    <property type="protein sequence ID" value="PWA27724.1"/>
    <property type="molecule type" value="Genomic_DNA"/>
</dbReference>
<evidence type="ECO:0000256" key="3">
    <source>
        <dbReference type="ARBA" id="ARBA00004604"/>
    </source>
</evidence>
<keyword evidence="21" id="KW-0067">ATP-binding</keyword>
<evidence type="ECO:0000256" key="31">
    <source>
        <dbReference type="ARBA" id="ARBA00067730"/>
    </source>
</evidence>
<evidence type="ECO:0000256" key="32">
    <source>
        <dbReference type="ARBA" id="ARBA00082682"/>
    </source>
</evidence>
<dbReference type="GO" id="GO:0005874">
    <property type="term" value="C:microtubule"/>
    <property type="evidence" value="ECO:0007669"/>
    <property type="project" value="UniProtKB-KW"/>
</dbReference>
<keyword evidence="15" id="KW-0479">Metal-binding</keyword>
<keyword evidence="24" id="KW-0206">Cytoskeleton</keyword>
<accession>A0A315VXS1</accession>
<feature type="domain" description="Protein kinase" evidence="35">
    <location>
        <begin position="8"/>
        <end position="299"/>
    </location>
</feature>
<evidence type="ECO:0000256" key="5">
    <source>
        <dbReference type="ARBA" id="ARBA00004647"/>
    </source>
</evidence>
<keyword evidence="22" id="KW-0460">Magnesium</keyword>
<feature type="region of interest" description="Disordered" evidence="34">
    <location>
        <begin position="488"/>
        <end position="508"/>
    </location>
</feature>
<dbReference type="FunFam" id="3.30.200.20:FF:000310">
    <property type="entry name" value="serine/threonine-protein kinase Nek2"/>
    <property type="match status" value="1"/>
</dbReference>
<dbReference type="InterPro" id="IPR011009">
    <property type="entry name" value="Kinase-like_dom_sf"/>
</dbReference>
<keyword evidence="25" id="KW-0539">Nucleus</keyword>
<dbReference type="InterPro" id="IPR000719">
    <property type="entry name" value="Prot_kinase_dom"/>
</dbReference>
<evidence type="ECO:0000313" key="36">
    <source>
        <dbReference type="EMBL" id="PWA27724.1"/>
    </source>
</evidence>
<dbReference type="InterPro" id="IPR051131">
    <property type="entry name" value="NEK_Ser/Thr_kinase_NIMA"/>
</dbReference>
<comment type="subcellular location">
    <subcellularLocation>
        <location evidence="4">Chromosome</location>
        <location evidence="4">Centromere</location>
        <location evidence="4">Kinetochore</location>
    </subcellularLocation>
    <subcellularLocation>
        <location evidence="2">Cytoplasm</location>
        <location evidence="2">Cytoskeleton</location>
        <location evidence="2">Microtubule organizing center</location>
        <location evidence="2">Centrosome</location>
    </subcellularLocation>
    <subcellularLocation>
        <location evidence="5">Cytoplasm</location>
        <location evidence="5">Cytoskeleton</location>
        <location evidence="5">Spindle pole</location>
    </subcellularLocation>
    <subcellularLocation>
        <location evidence="3">Nucleus</location>
        <location evidence="3">Nucleolus</location>
    </subcellularLocation>
</comment>
<comment type="caution">
    <text evidence="36">The sequence shown here is derived from an EMBL/GenBank/DDBJ whole genome shotgun (WGS) entry which is preliminary data.</text>
</comment>
<keyword evidence="18" id="KW-0418">Kinase</keyword>
<dbReference type="GO" id="GO:0005730">
    <property type="term" value="C:nucleolus"/>
    <property type="evidence" value="ECO:0007669"/>
    <property type="project" value="UniProtKB-SubCell"/>
</dbReference>
<keyword evidence="27" id="KW-0131">Cell cycle</keyword>
<dbReference type="PROSITE" id="PS00108">
    <property type="entry name" value="PROTEIN_KINASE_ST"/>
    <property type="match status" value="1"/>
</dbReference>
<keyword evidence="12" id="KW-0132">Cell division</keyword>
<name>A0A315VXS1_GAMAF</name>
<gene>
    <name evidence="36" type="ORF">CCH79_00000468</name>
</gene>
<dbReference type="Gene3D" id="3.30.200.20">
    <property type="entry name" value="Phosphorylase Kinase, domain 1"/>
    <property type="match status" value="2"/>
</dbReference>
<evidence type="ECO:0000256" key="16">
    <source>
        <dbReference type="ARBA" id="ARBA00022741"/>
    </source>
</evidence>
<evidence type="ECO:0000256" key="2">
    <source>
        <dbReference type="ARBA" id="ARBA00004300"/>
    </source>
</evidence>
<comment type="similarity">
    <text evidence="6">Belongs to the protein kinase superfamily. NEK Ser/Thr protein kinase family. NIMA subfamily.</text>
</comment>
<evidence type="ECO:0000256" key="9">
    <source>
        <dbReference type="ARBA" id="ARBA00022490"/>
    </source>
</evidence>
<evidence type="ECO:0000256" key="1">
    <source>
        <dbReference type="ARBA" id="ARBA00001946"/>
    </source>
</evidence>
<dbReference type="InterPro" id="IPR008271">
    <property type="entry name" value="Ser/Thr_kinase_AS"/>
</dbReference>
<dbReference type="SMART" id="SM00220">
    <property type="entry name" value="S_TKc"/>
    <property type="match status" value="1"/>
</dbReference>
<feature type="region of interest" description="Disordered" evidence="34">
    <location>
        <begin position="399"/>
        <end position="432"/>
    </location>
</feature>
<keyword evidence="17" id="KW-0498">Mitosis</keyword>
<keyword evidence="10" id="KW-0723">Serine/threonine-protein kinase</keyword>
<comment type="catalytic activity">
    <reaction evidence="30">
        <text>L-seryl-[protein] + ATP = O-phospho-L-seryl-[protein] + ADP + H(+)</text>
        <dbReference type="Rhea" id="RHEA:17989"/>
        <dbReference type="Rhea" id="RHEA-COMP:9863"/>
        <dbReference type="Rhea" id="RHEA-COMP:11604"/>
        <dbReference type="ChEBI" id="CHEBI:15378"/>
        <dbReference type="ChEBI" id="CHEBI:29999"/>
        <dbReference type="ChEBI" id="CHEBI:30616"/>
        <dbReference type="ChEBI" id="CHEBI:83421"/>
        <dbReference type="ChEBI" id="CHEBI:456216"/>
        <dbReference type="EC" id="2.7.11.1"/>
    </reaction>
</comment>
<dbReference type="Proteomes" id="UP000250572">
    <property type="component" value="Unassembled WGS sequence"/>
</dbReference>
<evidence type="ECO:0000256" key="24">
    <source>
        <dbReference type="ARBA" id="ARBA00023212"/>
    </source>
</evidence>
<evidence type="ECO:0000256" key="8">
    <source>
        <dbReference type="ARBA" id="ARBA00022454"/>
    </source>
</evidence>
<keyword evidence="37" id="KW-1185">Reference proteome</keyword>
<dbReference type="EC" id="2.7.11.1" evidence="7"/>
<evidence type="ECO:0000256" key="10">
    <source>
        <dbReference type="ARBA" id="ARBA00022527"/>
    </source>
</evidence>
<keyword evidence="20" id="KW-0995">Kinetochore</keyword>
<reference evidence="36 37" key="1">
    <citation type="journal article" date="2018" name="G3 (Bethesda)">
        <title>A High-Quality Reference Genome for the Invasive Mosquitofish Gambusia affinis Using a Chicago Library.</title>
        <authorList>
            <person name="Hoffberg S.L."/>
            <person name="Troendle N.J."/>
            <person name="Glenn T.C."/>
            <person name="Mahmud O."/>
            <person name="Louha S."/>
            <person name="Chalopin D."/>
            <person name="Bennetzen J.L."/>
            <person name="Mauricio R."/>
        </authorList>
    </citation>
    <scope>NUCLEOTIDE SEQUENCE [LARGE SCALE GENOMIC DNA]</scope>
    <source>
        <strain evidence="36">NE01/NJP1002.9</strain>
        <tissue evidence="36">Muscle</tissue>
    </source>
</reference>
<evidence type="ECO:0000256" key="21">
    <source>
        <dbReference type="ARBA" id="ARBA00022840"/>
    </source>
</evidence>
<dbReference type="GO" id="GO:0051321">
    <property type="term" value="P:meiotic cell cycle"/>
    <property type="evidence" value="ECO:0007669"/>
    <property type="project" value="UniProtKB-KW"/>
</dbReference>
<evidence type="ECO:0000256" key="27">
    <source>
        <dbReference type="ARBA" id="ARBA00023306"/>
    </source>
</evidence>
<dbReference type="Gene3D" id="1.10.510.10">
    <property type="entry name" value="Transferase(Phosphotransferase) domain 1"/>
    <property type="match status" value="1"/>
</dbReference>
<evidence type="ECO:0000256" key="23">
    <source>
        <dbReference type="ARBA" id="ARBA00023054"/>
    </source>
</evidence>
<dbReference type="CDD" id="cd08217">
    <property type="entry name" value="STKc_Nek2"/>
    <property type="match status" value="1"/>
</dbReference>
<dbReference type="AlphaFoldDB" id="A0A315VXS1"/>
<keyword evidence="16" id="KW-0547">Nucleotide-binding</keyword>
<proteinExistence type="inferred from homology"/>
<evidence type="ECO:0000313" key="37">
    <source>
        <dbReference type="Proteomes" id="UP000250572"/>
    </source>
</evidence>
<comment type="cofactor">
    <cofactor evidence="1">
        <name>Mg(2+)</name>
        <dbReference type="ChEBI" id="CHEBI:18420"/>
    </cofactor>
</comment>
<dbReference type="GO" id="GO:0005524">
    <property type="term" value="F:ATP binding"/>
    <property type="evidence" value="ECO:0007669"/>
    <property type="project" value="UniProtKB-KW"/>
</dbReference>
<dbReference type="GO" id="GO:0005813">
    <property type="term" value="C:centrosome"/>
    <property type="evidence" value="ECO:0007669"/>
    <property type="project" value="UniProtKB-SubCell"/>
</dbReference>
<dbReference type="PANTHER" id="PTHR44899">
    <property type="entry name" value="CAMK FAMILY PROTEIN KINASE"/>
    <property type="match status" value="1"/>
</dbReference>
<evidence type="ECO:0000256" key="28">
    <source>
        <dbReference type="ARBA" id="ARBA00023328"/>
    </source>
</evidence>
<dbReference type="Pfam" id="PF00069">
    <property type="entry name" value="Pkinase"/>
    <property type="match status" value="1"/>
</dbReference>
<dbReference type="PROSITE" id="PS50011">
    <property type="entry name" value="PROTEIN_KINASE_DOM"/>
    <property type="match status" value="1"/>
</dbReference>
<keyword evidence="19" id="KW-0159">Chromosome partition</keyword>
<evidence type="ECO:0000256" key="25">
    <source>
        <dbReference type="ARBA" id="ARBA00023242"/>
    </source>
</evidence>
<evidence type="ECO:0000256" key="20">
    <source>
        <dbReference type="ARBA" id="ARBA00022838"/>
    </source>
</evidence>
<dbReference type="FunFam" id="3.30.200.20:FF:000151">
    <property type="entry name" value="G2-specific protein kinase nimA"/>
    <property type="match status" value="1"/>
</dbReference>
<evidence type="ECO:0000256" key="29">
    <source>
        <dbReference type="ARBA" id="ARBA00047899"/>
    </source>
</evidence>
<evidence type="ECO:0000256" key="7">
    <source>
        <dbReference type="ARBA" id="ARBA00012513"/>
    </source>
</evidence>
<keyword evidence="26" id="KW-0469">Meiosis</keyword>
<evidence type="ECO:0000256" key="14">
    <source>
        <dbReference type="ARBA" id="ARBA00022701"/>
    </source>
</evidence>
<dbReference type="PANTHER" id="PTHR44899:SF10">
    <property type="entry name" value="NIMA-RELATED KINASE 2"/>
    <property type="match status" value="1"/>
</dbReference>
<keyword evidence="11" id="KW-0597">Phosphoprotein</keyword>
<evidence type="ECO:0000256" key="18">
    <source>
        <dbReference type="ARBA" id="ARBA00022777"/>
    </source>
</evidence>
<evidence type="ECO:0000259" key="35">
    <source>
        <dbReference type="PROSITE" id="PS50011"/>
    </source>
</evidence>
<evidence type="ECO:0000256" key="34">
    <source>
        <dbReference type="SAM" id="MobiDB-lite"/>
    </source>
</evidence>
<keyword evidence="14" id="KW-0493">Microtubule</keyword>
<organism evidence="36 37">
    <name type="scientific">Gambusia affinis</name>
    <name type="common">Western mosquitofish</name>
    <name type="synonym">Heterandria affinis</name>
    <dbReference type="NCBI Taxonomy" id="33528"/>
    <lineage>
        <taxon>Eukaryota</taxon>
        <taxon>Metazoa</taxon>
        <taxon>Chordata</taxon>
        <taxon>Craniata</taxon>
        <taxon>Vertebrata</taxon>
        <taxon>Euteleostomi</taxon>
        <taxon>Actinopterygii</taxon>
        <taxon>Neopterygii</taxon>
        <taxon>Teleostei</taxon>
        <taxon>Neoteleostei</taxon>
        <taxon>Acanthomorphata</taxon>
        <taxon>Ovalentaria</taxon>
        <taxon>Atherinomorphae</taxon>
        <taxon>Cyprinodontiformes</taxon>
        <taxon>Poeciliidae</taxon>
        <taxon>Poeciliinae</taxon>
        <taxon>Gambusia</taxon>
    </lineage>
</organism>
<evidence type="ECO:0000256" key="33">
    <source>
        <dbReference type="SAM" id="Coils"/>
    </source>
</evidence>
<dbReference type="SUPFAM" id="SSF56112">
    <property type="entry name" value="Protein kinase-like (PK-like)"/>
    <property type="match status" value="1"/>
</dbReference>
<dbReference type="GO" id="GO:0051225">
    <property type="term" value="P:spindle assembly"/>
    <property type="evidence" value="ECO:0007669"/>
    <property type="project" value="UniProtKB-ARBA"/>
</dbReference>
<evidence type="ECO:0000256" key="11">
    <source>
        <dbReference type="ARBA" id="ARBA00022553"/>
    </source>
</evidence>
<feature type="coiled-coil region" evidence="33">
    <location>
        <begin position="336"/>
        <end position="366"/>
    </location>
</feature>
<comment type="catalytic activity">
    <reaction evidence="29">
        <text>L-threonyl-[protein] + ATP = O-phospho-L-threonyl-[protein] + ADP + H(+)</text>
        <dbReference type="Rhea" id="RHEA:46608"/>
        <dbReference type="Rhea" id="RHEA-COMP:11060"/>
        <dbReference type="Rhea" id="RHEA-COMP:11605"/>
        <dbReference type="ChEBI" id="CHEBI:15378"/>
        <dbReference type="ChEBI" id="CHEBI:30013"/>
        <dbReference type="ChEBI" id="CHEBI:30616"/>
        <dbReference type="ChEBI" id="CHEBI:61977"/>
        <dbReference type="ChEBI" id="CHEBI:456216"/>
        <dbReference type="EC" id="2.7.11.1"/>
    </reaction>
</comment>